<evidence type="ECO:0000313" key="1">
    <source>
        <dbReference type="EMBL" id="RDH89492.1"/>
    </source>
</evidence>
<gene>
    <name evidence="1" type="ORF">DIZ79_11865</name>
</gene>
<proteinExistence type="predicted"/>
<evidence type="ECO:0000313" key="2">
    <source>
        <dbReference type="Proteomes" id="UP000255508"/>
    </source>
</evidence>
<accession>A0A370DVD8</accession>
<comment type="caution">
    <text evidence="1">The sequence shown here is derived from an EMBL/GenBank/DDBJ whole genome shotgun (WGS) entry which is preliminary data.</text>
</comment>
<dbReference type="EMBL" id="QFXD01000215">
    <property type="protein sequence ID" value="RDH89492.1"/>
    <property type="molecule type" value="Genomic_DNA"/>
</dbReference>
<organism evidence="1 2">
    <name type="scientific">endosymbiont of Lamellibrachia luymesi</name>
    <dbReference type="NCBI Taxonomy" id="2200907"/>
    <lineage>
        <taxon>Bacteria</taxon>
        <taxon>Pseudomonadati</taxon>
        <taxon>Pseudomonadota</taxon>
        <taxon>Gammaproteobacteria</taxon>
        <taxon>sulfur-oxidizing symbionts</taxon>
    </lineage>
</organism>
<dbReference type="Proteomes" id="UP000255508">
    <property type="component" value="Unassembled WGS sequence"/>
</dbReference>
<name>A0A370DVD8_9GAMM</name>
<reference evidence="1 2" key="1">
    <citation type="journal article" date="2018" name="ISME J.">
        <title>Endosymbiont genomes yield clues of tubeworm success.</title>
        <authorList>
            <person name="Li Y."/>
            <person name="Liles M.R."/>
            <person name="Halanych K.M."/>
        </authorList>
    </citation>
    <scope>NUCLEOTIDE SEQUENCE [LARGE SCALE GENOMIC DNA]</scope>
    <source>
        <strain evidence="1">A1422</strain>
    </source>
</reference>
<protein>
    <submittedName>
        <fullName evidence="1">Uncharacterized protein</fullName>
    </submittedName>
</protein>
<sequence>MGRQQIDDCVEQLCLKGCVAVRKEIKLLTQGVVLPEIRDLDEVARKELEAIMAVYGDACPIERESDGWQEKTTTTG</sequence>
<dbReference type="AlphaFoldDB" id="A0A370DVD8"/>